<sequence length="403" mass="47479">MLKLLNETCTINLQTVYIHVSIYKILLSLTFTTCASTLSGKVDYDYEKINSDYEKVKYDYEKNDYVLDLESFWDPKLIVQNLIEQTKDDKPWKEVHYTDKKKAYIVEKRRLQGAFSEKLELPDFPFDHQFLNVYITSEYPQSQLEIAEDKEEISLLNSACFVDEQEWQLCDFVTMRKKPTRKDFSQRKRVTFPGISAGCCAVRRWKFFVWNMVLVMGFISSTSIATFAVDNNLTQNRLQLSITLMLTTIAFRIVTNQGLPKISYNTILDVYLLFSMLFTYTVCIWHAVISQFSSQSYQDDLDLYVFIVLVSVFAVFQIGFVIYVIIKVFFRNRIIKESLQQYEEHAMKVFGDSWKHQRNSQKNALRKRKQRGRATQPAEDDLDNEDDDEFINTFLIGQKERRV</sequence>
<organism evidence="5 6">
    <name type="scientific">Mytilus coruscus</name>
    <name type="common">Sea mussel</name>
    <dbReference type="NCBI Taxonomy" id="42192"/>
    <lineage>
        <taxon>Eukaryota</taxon>
        <taxon>Metazoa</taxon>
        <taxon>Spiralia</taxon>
        <taxon>Lophotrochozoa</taxon>
        <taxon>Mollusca</taxon>
        <taxon>Bivalvia</taxon>
        <taxon>Autobranchia</taxon>
        <taxon>Pteriomorphia</taxon>
        <taxon>Mytilida</taxon>
        <taxon>Mytiloidea</taxon>
        <taxon>Mytilidae</taxon>
        <taxon>Mytilinae</taxon>
        <taxon>Mytilus</taxon>
    </lineage>
</organism>
<evidence type="ECO:0000313" key="6">
    <source>
        <dbReference type="Proteomes" id="UP000507470"/>
    </source>
</evidence>
<keyword evidence="6" id="KW-1185">Reference proteome</keyword>
<dbReference type="PANTHER" id="PTHR18945">
    <property type="entry name" value="NEUROTRANSMITTER GATED ION CHANNEL"/>
    <property type="match status" value="1"/>
</dbReference>
<dbReference type="GO" id="GO:0004888">
    <property type="term" value="F:transmembrane signaling receptor activity"/>
    <property type="evidence" value="ECO:0007669"/>
    <property type="project" value="InterPro"/>
</dbReference>
<feature type="compositionally biased region" description="Basic residues" evidence="2">
    <location>
        <begin position="356"/>
        <end position="372"/>
    </location>
</feature>
<feature type="domain" description="Neurotransmitter-gated ion-channel transmembrane" evidence="4">
    <location>
        <begin position="219"/>
        <end position="296"/>
    </location>
</feature>
<evidence type="ECO:0000256" key="3">
    <source>
        <dbReference type="SAM" id="Phobius"/>
    </source>
</evidence>
<dbReference type="AlphaFoldDB" id="A0A6J8A0R0"/>
<keyword evidence="3" id="KW-0812">Transmembrane</keyword>
<feature type="transmembrane region" description="Helical" evidence="3">
    <location>
        <begin position="238"/>
        <end position="255"/>
    </location>
</feature>
<dbReference type="InterPro" id="IPR006201">
    <property type="entry name" value="Neur_channel"/>
</dbReference>
<dbReference type="InterPro" id="IPR036719">
    <property type="entry name" value="Neuro-gated_channel_TM_sf"/>
</dbReference>
<accession>A0A6J8A0R0</accession>
<dbReference type="SUPFAM" id="SSF90112">
    <property type="entry name" value="Neurotransmitter-gated ion-channel transmembrane pore"/>
    <property type="match status" value="1"/>
</dbReference>
<feature type="transmembrane region" description="Helical" evidence="3">
    <location>
        <begin position="267"/>
        <end position="288"/>
    </location>
</feature>
<dbReference type="Gene3D" id="2.70.170.10">
    <property type="entry name" value="Neurotransmitter-gated ion-channel ligand-binding domain"/>
    <property type="match status" value="1"/>
</dbReference>
<name>A0A6J8A0R0_MYTCO</name>
<proteinExistence type="predicted"/>
<feature type="transmembrane region" description="Helical" evidence="3">
    <location>
        <begin position="207"/>
        <end position="226"/>
    </location>
</feature>
<evidence type="ECO:0000259" key="4">
    <source>
        <dbReference type="Pfam" id="PF02932"/>
    </source>
</evidence>
<protein>
    <recommendedName>
        <fullName evidence="4">Neurotransmitter-gated ion-channel transmembrane domain-containing protein</fullName>
    </recommendedName>
</protein>
<evidence type="ECO:0000313" key="5">
    <source>
        <dbReference type="EMBL" id="CAC5359454.1"/>
    </source>
</evidence>
<dbReference type="InterPro" id="IPR036734">
    <property type="entry name" value="Neur_chan_lig-bd_sf"/>
</dbReference>
<keyword evidence="3" id="KW-1133">Transmembrane helix</keyword>
<keyword evidence="3" id="KW-0472">Membrane</keyword>
<reference evidence="5 6" key="1">
    <citation type="submission" date="2020-06" db="EMBL/GenBank/DDBJ databases">
        <authorList>
            <person name="Li R."/>
            <person name="Bekaert M."/>
        </authorList>
    </citation>
    <scope>NUCLEOTIDE SEQUENCE [LARGE SCALE GENOMIC DNA]</scope>
    <source>
        <strain evidence="6">wild</strain>
    </source>
</reference>
<evidence type="ECO:0000256" key="2">
    <source>
        <dbReference type="SAM" id="MobiDB-lite"/>
    </source>
</evidence>
<dbReference type="InterPro" id="IPR038050">
    <property type="entry name" value="Neuro_actylchol_rec"/>
</dbReference>
<comment type="subcellular location">
    <subcellularLocation>
        <location evidence="1">Membrane</location>
        <topology evidence="1">Multi-pass membrane protein</topology>
    </subcellularLocation>
</comment>
<dbReference type="Gene3D" id="1.20.58.390">
    <property type="entry name" value="Neurotransmitter-gated ion-channel transmembrane domain"/>
    <property type="match status" value="1"/>
</dbReference>
<dbReference type="Pfam" id="PF02932">
    <property type="entry name" value="Neur_chan_memb"/>
    <property type="match status" value="1"/>
</dbReference>
<gene>
    <name evidence="5" type="ORF">MCOR_2299</name>
</gene>
<evidence type="ECO:0000256" key="1">
    <source>
        <dbReference type="ARBA" id="ARBA00004141"/>
    </source>
</evidence>
<dbReference type="OrthoDB" id="189655at2759"/>
<dbReference type="GO" id="GO:0016020">
    <property type="term" value="C:membrane"/>
    <property type="evidence" value="ECO:0007669"/>
    <property type="project" value="UniProtKB-SubCell"/>
</dbReference>
<dbReference type="EMBL" id="CACVKT020000481">
    <property type="protein sequence ID" value="CAC5359454.1"/>
    <property type="molecule type" value="Genomic_DNA"/>
</dbReference>
<feature type="region of interest" description="Disordered" evidence="2">
    <location>
        <begin position="355"/>
        <end position="386"/>
    </location>
</feature>
<feature type="transmembrane region" description="Helical" evidence="3">
    <location>
        <begin position="303"/>
        <end position="326"/>
    </location>
</feature>
<dbReference type="GO" id="GO:0005230">
    <property type="term" value="F:extracellular ligand-gated monoatomic ion channel activity"/>
    <property type="evidence" value="ECO:0007669"/>
    <property type="project" value="InterPro"/>
</dbReference>
<dbReference type="Proteomes" id="UP000507470">
    <property type="component" value="Unassembled WGS sequence"/>
</dbReference>
<dbReference type="InterPro" id="IPR006029">
    <property type="entry name" value="Neurotrans-gated_channel_TM"/>
</dbReference>